<sequence>MENKEKELQSEILKLWNELYSDFLEKAKTLNAKYEAESSGGYNIRIRDEINRCIGLTGLRLRIEEDHPQEYYL</sequence>
<dbReference type="RefSeq" id="WP_211974566.1">
    <property type="nucleotide sequence ID" value="NZ_CBFHAM010000016.1"/>
</dbReference>
<gene>
    <name evidence="1" type="ORF">KE626_19300</name>
</gene>
<evidence type="ECO:0000313" key="2">
    <source>
        <dbReference type="Proteomes" id="UP000676386"/>
    </source>
</evidence>
<accession>A0ABS5J2M9</accession>
<dbReference type="Proteomes" id="UP000676386">
    <property type="component" value="Unassembled WGS sequence"/>
</dbReference>
<reference evidence="1 2" key="1">
    <citation type="submission" date="2021-04" db="EMBL/GenBank/DDBJ databases">
        <title>Chitinophaga sp. nov., isolated from the rhizosphere soil.</title>
        <authorList>
            <person name="He S."/>
        </authorList>
    </citation>
    <scope>NUCLEOTIDE SEQUENCE [LARGE SCALE GENOMIC DNA]</scope>
    <source>
        <strain evidence="1 2">2R12</strain>
    </source>
</reference>
<proteinExistence type="predicted"/>
<name>A0ABS5J2M9_9BACT</name>
<dbReference type="EMBL" id="JAGTXB010000009">
    <property type="protein sequence ID" value="MBS0029479.1"/>
    <property type="molecule type" value="Genomic_DNA"/>
</dbReference>
<evidence type="ECO:0000313" key="1">
    <source>
        <dbReference type="EMBL" id="MBS0029479.1"/>
    </source>
</evidence>
<organism evidence="1 2">
    <name type="scientific">Chitinophaga hostae</name>
    <dbReference type="NCBI Taxonomy" id="2831022"/>
    <lineage>
        <taxon>Bacteria</taxon>
        <taxon>Pseudomonadati</taxon>
        <taxon>Bacteroidota</taxon>
        <taxon>Chitinophagia</taxon>
        <taxon>Chitinophagales</taxon>
        <taxon>Chitinophagaceae</taxon>
        <taxon>Chitinophaga</taxon>
    </lineage>
</organism>
<protein>
    <submittedName>
        <fullName evidence="1">Uncharacterized protein</fullName>
    </submittedName>
</protein>
<comment type="caution">
    <text evidence="1">The sequence shown here is derived from an EMBL/GenBank/DDBJ whole genome shotgun (WGS) entry which is preliminary data.</text>
</comment>
<keyword evidence="2" id="KW-1185">Reference proteome</keyword>